<dbReference type="InterPro" id="IPR028082">
    <property type="entry name" value="Peripla_BP_I"/>
</dbReference>
<dbReference type="GO" id="GO:0030246">
    <property type="term" value="F:carbohydrate binding"/>
    <property type="evidence" value="ECO:0007669"/>
    <property type="project" value="UniProtKB-ARBA"/>
</dbReference>
<evidence type="ECO:0000256" key="2">
    <source>
        <dbReference type="ARBA" id="ARBA00007639"/>
    </source>
</evidence>
<feature type="chain" id="PRO_5039267527" evidence="4">
    <location>
        <begin position="23"/>
        <end position="311"/>
    </location>
</feature>
<name>A0A1I4JCN4_9FIRM</name>
<dbReference type="EMBL" id="FOTI01000022">
    <property type="protein sequence ID" value="SFL64319.1"/>
    <property type="molecule type" value="Genomic_DNA"/>
</dbReference>
<dbReference type="AlphaFoldDB" id="A0A1I4JCN4"/>
<evidence type="ECO:0000256" key="1">
    <source>
        <dbReference type="ARBA" id="ARBA00004196"/>
    </source>
</evidence>
<proteinExistence type="inferred from homology"/>
<evidence type="ECO:0000313" key="6">
    <source>
        <dbReference type="EMBL" id="SFL64319.1"/>
    </source>
</evidence>
<organism evidence="6 7">
    <name type="scientific">Halanaerobium salsuginis</name>
    <dbReference type="NCBI Taxonomy" id="29563"/>
    <lineage>
        <taxon>Bacteria</taxon>
        <taxon>Bacillati</taxon>
        <taxon>Bacillota</taxon>
        <taxon>Clostridia</taxon>
        <taxon>Halanaerobiales</taxon>
        <taxon>Halanaerobiaceae</taxon>
        <taxon>Halanaerobium</taxon>
    </lineage>
</organism>
<dbReference type="Proteomes" id="UP000199006">
    <property type="component" value="Unassembled WGS sequence"/>
</dbReference>
<dbReference type="STRING" id="29563.SAMN02983006_01667"/>
<dbReference type="GO" id="GO:0030313">
    <property type="term" value="C:cell envelope"/>
    <property type="evidence" value="ECO:0007669"/>
    <property type="project" value="UniProtKB-SubCell"/>
</dbReference>
<dbReference type="OrthoDB" id="9814427at2"/>
<feature type="domain" description="Periplasmic binding protein" evidence="5">
    <location>
        <begin position="28"/>
        <end position="288"/>
    </location>
</feature>
<dbReference type="SUPFAM" id="SSF53822">
    <property type="entry name" value="Periplasmic binding protein-like I"/>
    <property type="match status" value="1"/>
</dbReference>
<evidence type="ECO:0000256" key="3">
    <source>
        <dbReference type="ARBA" id="ARBA00022729"/>
    </source>
</evidence>
<protein>
    <submittedName>
        <fullName evidence="6">Ribose transport system substrate-binding protein</fullName>
    </submittedName>
</protein>
<dbReference type="Gene3D" id="3.40.50.2300">
    <property type="match status" value="2"/>
</dbReference>
<evidence type="ECO:0000256" key="4">
    <source>
        <dbReference type="SAM" id="SignalP"/>
    </source>
</evidence>
<dbReference type="InterPro" id="IPR025997">
    <property type="entry name" value="SBP_2_dom"/>
</dbReference>
<dbReference type="RefSeq" id="WP_089861764.1">
    <property type="nucleotide sequence ID" value="NZ_FOTI01000022.1"/>
</dbReference>
<keyword evidence="7" id="KW-1185">Reference proteome</keyword>
<comment type="subcellular location">
    <subcellularLocation>
        <location evidence="1">Cell envelope</location>
    </subcellularLocation>
</comment>
<dbReference type="Pfam" id="PF13407">
    <property type="entry name" value="Peripla_BP_4"/>
    <property type="match status" value="1"/>
</dbReference>
<reference evidence="6 7" key="1">
    <citation type="submission" date="2016-10" db="EMBL/GenBank/DDBJ databases">
        <authorList>
            <person name="de Groot N.N."/>
        </authorList>
    </citation>
    <scope>NUCLEOTIDE SEQUENCE [LARGE SCALE GENOMIC DNA]</scope>
    <source>
        <strain evidence="6 7">ATCC 51327</strain>
    </source>
</reference>
<dbReference type="PANTHER" id="PTHR46847:SF1">
    <property type="entry name" value="D-ALLOSE-BINDING PERIPLASMIC PROTEIN-RELATED"/>
    <property type="match status" value="1"/>
</dbReference>
<evidence type="ECO:0000313" key="7">
    <source>
        <dbReference type="Proteomes" id="UP000199006"/>
    </source>
</evidence>
<accession>A0A1I4JCN4</accession>
<feature type="signal peptide" evidence="4">
    <location>
        <begin position="1"/>
        <end position="22"/>
    </location>
</feature>
<gene>
    <name evidence="6" type="ORF">SAMN02983006_01667</name>
</gene>
<sequence length="311" mass="34236">MLKKTIIMLLVILTTFSLIVTAQDQIEVAMISPALTSTFYKATNEGATQMAEEYGWKLYKLAPDRETNFQKQVSMVEDMIQREVDAIALCAINNKAVAPAVEKANEAGIPVFVFNSLTELPSGDVVSYVGYDQRAGGRKVGLRAVELLHEKYGELDGKIAILEGVPGYHNTERKGGFMEVLEKFPEIEIAASQPADWEREKGLNVAENLLQARPGIDLFFGMSDAMAQGAAQGARSMNKEVFTLGIDGNPDAIDDVGKGRLTGTLAVFPTEMGRITMRAIKDHFDGKEVPQFNVTPTMIVDEYNYDELPFQ</sequence>
<keyword evidence="3 4" id="KW-0732">Signal</keyword>
<dbReference type="PANTHER" id="PTHR46847">
    <property type="entry name" value="D-ALLOSE-BINDING PERIPLASMIC PROTEIN-RELATED"/>
    <property type="match status" value="1"/>
</dbReference>
<comment type="similarity">
    <text evidence="2">Belongs to the bacterial solute-binding protein 2 family.</text>
</comment>
<evidence type="ECO:0000259" key="5">
    <source>
        <dbReference type="Pfam" id="PF13407"/>
    </source>
</evidence>
<dbReference type="CDD" id="cd01536">
    <property type="entry name" value="PBP1_ABC_sugar_binding-like"/>
    <property type="match status" value="1"/>
</dbReference>